<reference evidence="3" key="1">
    <citation type="submission" date="2017-05" db="EMBL/GenBank/DDBJ databases">
        <authorList>
            <person name="Barney B.M."/>
        </authorList>
    </citation>
    <scope>NUCLEOTIDE SEQUENCE [LARGE SCALE GENOMIC DNA]</scope>
    <source>
        <strain evidence="3">PSBB022</strain>
    </source>
</reference>
<dbReference type="AlphaFoldDB" id="A0A266Q4W0"/>
<keyword evidence="1" id="KW-0732">Signal</keyword>
<dbReference type="RefSeq" id="WP_094985885.1">
    <property type="nucleotide sequence ID" value="NZ_NHNI01000002.1"/>
</dbReference>
<accession>A0A266Q4W0</accession>
<keyword evidence="3" id="KW-1185">Reference proteome</keyword>
<feature type="signal peptide" evidence="1">
    <location>
        <begin position="1"/>
        <end position="24"/>
    </location>
</feature>
<name>A0A266Q4W0_9GAMM</name>
<protein>
    <recommendedName>
        <fullName evidence="4">Lipoprotein</fullName>
    </recommendedName>
</protein>
<dbReference type="EMBL" id="NHNI01000002">
    <property type="protein sequence ID" value="OZY84907.1"/>
    <property type="molecule type" value="Genomic_DNA"/>
</dbReference>
<gene>
    <name evidence="2" type="ORF">CBP51_17255</name>
</gene>
<evidence type="ECO:0000313" key="2">
    <source>
        <dbReference type="EMBL" id="OZY84907.1"/>
    </source>
</evidence>
<sequence>MLKKTNRLLLICTAVTLLASLLQACYSGHYSGSGELGSSEAHEAQSPVVANAQERVLPAQKVTMKPGASVSLANTQPMVLPTTGMQQIELVLQSARHEGEMSISVASSDGMSVDSTTNTFHFSLVEQGEYRLPITLYVAQEGRHYVRLNISVTSQGTSEKRAISAIVQVGKLAPAAQKTAPAGTTDGVITLPAQERISPQH</sequence>
<evidence type="ECO:0000256" key="1">
    <source>
        <dbReference type="SAM" id="SignalP"/>
    </source>
</evidence>
<evidence type="ECO:0000313" key="3">
    <source>
        <dbReference type="Proteomes" id="UP000216101"/>
    </source>
</evidence>
<proteinExistence type="predicted"/>
<feature type="chain" id="PRO_5013397470" description="Lipoprotein" evidence="1">
    <location>
        <begin position="25"/>
        <end position="201"/>
    </location>
</feature>
<organism evidence="2 3">
    <name type="scientific">Cellvibrio mixtus</name>
    <dbReference type="NCBI Taxonomy" id="39650"/>
    <lineage>
        <taxon>Bacteria</taxon>
        <taxon>Pseudomonadati</taxon>
        <taxon>Pseudomonadota</taxon>
        <taxon>Gammaproteobacteria</taxon>
        <taxon>Cellvibrionales</taxon>
        <taxon>Cellvibrionaceae</taxon>
        <taxon>Cellvibrio</taxon>
    </lineage>
</organism>
<dbReference type="PROSITE" id="PS51257">
    <property type="entry name" value="PROKAR_LIPOPROTEIN"/>
    <property type="match status" value="1"/>
</dbReference>
<dbReference type="Proteomes" id="UP000216101">
    <property type="component" value="Unassembled WGS sequence"/>
</dbReference>
<comment type="caution">
    <text evidence="2">The sequence shown here is derived from an EMBL/GenBank/DDBJ whole genome shotgun (WGS) entry which is preliminary data.</text>
</comment>
<evidence type="ECO:0008006" key="4">
    <source>
        <dbReference type="Google" id="ProtNLM"/>
    </source>
</evidence>